<dbReference type="GO" id="GO:0004616">
    <property type="term" value="F:phosphogluconate dehydrogenase (decarboxylating) activity"/>
    <property type="evidence" value="ECO:0007669"/>
    <property type="project" value="InterPro"/>
</dbReference>
<dbReference type="GO" id="GO:0019521">
    <property type="term" value="P:D-gluconate metabolic process"/>
    <property type="evidence" value="ECO:0007669"/>
    <property type="project" value="UniProtKB-KW"/>
</dbReference>
<proteinExistence type="inferred from homology"/>
<dbReference type="SUPFAM" id="SSF48179">
    <property type="entry name" value="6-phosphogluconate dehydrogenase C-terminal domain-like"/>
    <property type="match status" value="1"/>
</dbReference>
<dbReference type="NCBIfam" id="TIGR00872">
    <property type="entry name" value="gnd_rel"/>
    <property type="match status" value="1"/>
</dbReference>
<evidence type="ECO:0000256" key="3">
    <source>
        <dbReference type="ARBA" id="ARBA00023064"/>
    </source>
</evidence>
<protein>
    <submittedName>
        <fullName evidence="5">6-phosphogluconate dehydrogenase</fullName>
    </submittedName>
</protein>
<dbReference type="Pfam" id="PF03446">
    <property type="entry name" value="NAD_binding_2"/>
    <property type="match status" value="1"/>
</dbReference>
<evidence type="ECO:0000313" key="6">
    <source>
        <dbReference type="Proteomes" id="UP000050509"/>
    </source>
</evidence>
<dbReference type="InterPro" id="IPR006114">
    <property type="entry name" value="6PGDH_C"/>
</dbReference>
<dbReference type="InterPro" id="IPR004849">
    <property type="entry name" value="6DGDH_YqeC"/>
</dbReference>
<evidence type="ECO:0000256" key="1">
    <source>
        <dbReference type="ARBA" id="ARBA00008419"/>
    </source>
</evidence>
<keyword evidence="3" id="KW-0311">Gluconate utilization</keyword>
<dbReference type="InterPro" id="IPR013328">
    <property type="entry name" value="6PGD_dom2"/>
</dbReference>
<dbReference type="EMBL" id="LJCR01001291">
    <property type="protein sequence ID" value="KPV50633.1"/>
    <property type="molecule type" value="Genomic_DNA"/>
</dbReference>
<dbReference type="AlphaFoldDB" id="A0A0P9D613"/>
<reference evidence="5 6" key="1">
    <citation type="submission" date="2015-09" db="EMBL/GenBank/DDBJ databases">
        <title>Draft genome sequence of Kouleothrix aurantiaca JCM 19913.</title>
        <authorList>
            <person name="Hemp J."/>
        </authorList>
    </citation>
    <scope>NUCLEOTIDE SEQUENCE [LARGE SCALE GENOMIC DNA]</scope>
    <source>
        <strain evidence="5 6">COM-B</strain>
    </source>
</reference>
<evidence type="ECO:0000256" key="2">
    <source>
        <dbReference type="ARBA" id="ARBA00023002"/>
    </source>
</evidence>
<name>A0A0P9D613_9CHLR</name>
<keyword evidence="2" id="KW-0560">Oxidoreductase</keyword>
<evidence type="ECO:0000259" key="4">
    <source>
        <dbReference type="SMART" id="SM01350"/>
    </source>
</evidence>
<gene>
    <name evidence="5" type="ORF">SE17_25795</name>
</gene>
<dbReference type="PATRIC" id="fig|186479.3.peg.1270"/>
<dbReference type="Proteomes" id="UP000050509">
    <property type="component" value="Unassembled WGS sequence"/>
</dbReference>
<dbReference type="Pfam" id="PF00393">
    <property type="entry name" value="6PGD"/>
    <property type="match status" value="1"/>
</dbReference>
<accession>A0A0P9D613</accession>
<feature type="domain" description="6-phosphogluconate dehydrogenase C-terminal" evidence="4">
    <location>
        <begin position="167"/>
        <end position="300"/>
    </location>
</feature>
<dbReference type="PANTHER" id="PTHR11811">
    <property type="entry name" value="6-PHOSPHOGLUCONATE DEHYDROGENASE"/>
    <property type="match status" value="1"/>
</dbReference>
<dbReference type="InterPro" id="IPR006183">
    <property type="entry name" value="Pgluconate_DH"/>
</dbReference>
<evidence type="ECO:0000313" key="5">
    <source>
        <dbReference type="EMBL" id="KPV50633.1"/>
    </source>
</evidence>
<dbReference type="InterPro" id="IPR006115">
    <property type="entry name" value="6PGDH_NADP-bd"/>
</dbReference>
<dbReference type="SUPFAM" id="SSF51735">
    <property type="entry name" value="NAD(P)-binding Rossmann-fold domains"/>
    <property type="match status" value="1"/>
</dbReference>
<dbReference type="InterPro" id="IPR036291">
    <property type="entry name" value="NAD(P)-bd_dom_sf"/>
</dbReference>
<dbReference type="Gene3D" id="3.40.50.720">
    <property type="entry name" value="NAD(P)-binding Rossmann-like Domain"/>
    <property type="match status" value="1"/>
</dbReference>
<dbReference type="Gene3D" id="1.10.1040.10">
    <property type="entry name" value="N-(1-d-carboxylethyl)-l-norvaline Dehydrogenase, domain 2"/>
    <property type="match status" value="1"/>
</dbReference>
<comment type="similarity">
    <text evidence="1">Belongs to the 6-phosphogluconate dehydrogenase family.</text>
</comment>
<dbReference type="PRINTS" id="PR00076">
    <property type="entry name" value="6PGDHDRGNASE"/>
</dbReference>
<dbReference type="NCBIfam" id="NF007161">
    <property type="entry name" value="PRK09599.1"/>
    <property type="match status" value="1"/>
</dbReference>
<dbReference type="InterPro" id="IPR008927">
    <property type="entry name" value="6-PGluconate_DH-like_C_sf"/>
</dbReference>
<dbReference type="GO" id="GO:0050661">
    <property type="term" value="F:NADP binding"/>
    <property type="evidence" value="ECO:0007669"/>
    <property type="project" value="InterPro"/>
</dbReference>
<keyword evidence="6" id="KW-1185">Reference proteome</keyword>
<dbReference type="GO" id="GO:0006098">
    <property type="term" value="P:pentose-phosphate shunt"/>
    <property type="evidence" value="ECO:0007669"/>
    <property type="project" value="InterPro"/>
</dbReference>
<organism evidence="5 6">
    <name type="scientific">Kouleothrix aurantiaca</name>
    <dbReference type="NCBI Taxonomy" id="186479"/>
    <lineage>
        <taxon>Bacteria</taxon>
        <taxon>Bacillati</taxon>
        <taxon>Chloroflexota</taxon>
        <taxon>Chloroflexia</taxon>
        <taxon>Chloroflexales</taxon>
        <taxon>Roseiflexineae</taxon>
        <taxon>Roseiflexaceae</taxon>
        <taxon>Kouleothrix</taxon>
    </lineage>
</organism>
<dbReference type="SMART" id="SM01350">
    <property type="entry name" value="6PGD"/>
    <property type="match status" value="1"/>
</dbReference>
<comment type="caution">
    <text evidence="5">The sequence shown here is derived from an EMBL/GenBank/DDBJ whole genome shotgun (WGS) entry which is preliminary data.</text>
</comment>
<sequence>MEIGITGLGRMGAGMAERWLRNGHRVVAHNRSHEPIDALAAKGAEPAYSINELVEKLQAPRAVWIMLPAGDVTEQMILQLIPLLEPGDTIIDGGNTMYKDDMRRAEMLKQHGLNYIDQGTSGGVWGLENGFCIMVGGENELVSRLEPAFKTLAPPDGYVHCGPVGSGHFVKMVHNGIEYGMMQAYAEGFEIMRAKKEFNLNLYNISSAWRYGSVVRSWLLDLTVDAFKDDPDLTSQKGYVDDSGEGRWTIHAAMALDVPAPVITLSLFERFHSRQPESFAAKVLAAMRRGFGGHAVKKAQ</sequence>